<comment type="similarity">
    <text evidence="5 6">Belongs to the class I-like SAM-binding methyltransferase superfamily. C5-methyltransferase family.</text>
</comment>
<evidence type="ECO:0000256" key="6">
    <source>
        <dbReference type="RuleBase" id="RU000416"/>
    </source>
</evidence>
<dbReference type="SUPFAM" id="SSF53335">
    <property type="entry name" value="S-adenosyl-L-methionine-dependent methyltransferases"/>
    <property type="match status" value="1"/>
</dbReference>
<keyword evidence="4" id="KW-0680">Restriction system</keyword>
<dbReference type="AlphaFoldDB" id="Q4CA43"/>
<sequence length="339" mass="38580">MLTNYINQINNILKPQQLKSHLVLDLFAGCGGLSLGFEAQGFETYGFEKEQDCCHSYEKNLRGKCEQIELTVNSKLSGASVIIGGPPCQPFSVGGKQKGLRDSRDGFPIFINAIKQVKPDIWLFENVRGLLYKNKWYFDKITQSLQDLGYIIEWKLLNSVDFGVPQNRERLMVVGHRGKFQFPQISAKRITAGEALGELAFQVLPDSKFLTPSMDKYIAKYEKASCCKRPRDLHLDKQARTLTCRNLAGATGDMHRIKLPDGRRRRLSIREAARLQSFPDWFEFYGSETSSYNQIGNAVSPLLAFYLAKSVRNYLESSYRLSARELKKYTLPQQLSLPL</sequence>
<dbReference type="GO" id="GO:0044027">
    <property type="term" value="P:negative regulation of gene expression via chromosomal CpG island methylation"/>
    <property type="evidence" value="ECO:0007669"/>
    <property type="project" value="TreeGrafter"/>
</dbReference>
<dbReference type="InterPro" id="IPR050390">
    <property type="entry name" value="C5-Methyltransferase"/>
</dbReference>
<dbReference type="EC" id="2.1.1.37" evidence="7"/>
<evidence type="ECO:0000313" key="9">
    <source>
        <dbReference type="Proteomes" id="UP000003922"/>
    </source>
</evidence>
<dbReference type="GO" id="GO:0032259">
    <property type="term" value="P:methylation"/>
    <property type="evidence" value="ECO:0007669"/>
    <property type="project" value="UniProtKB-KW"/>
</dbReference>
<dbReference type="Pfam" id="PF00145">
    <property type="entry name" value="DNA_methylase"/>
    <property type="match status" value="1"/>
</dbReference>
<evidence type="ECO:0000256" key="4">
    <source>
        <dbReference type="ARBA" id="ARBA00022747"/>
    </source>
</evidence>
<dbReference type="PANTHER" id="PTHR10629">
    <property type="entry name" value="CYTOSINE-SPECIFIC METHYLTRANSFERASE"/>
    <property type="match status" value="1"/>
</dbReference>
<organism evidence="8 9">
    <name type="scientific">Crocosphaera watsonii WH 8501</name>
    <dbReference type="NCBI Taxonomy" id="165597"/>
    <lineage>
        <taxon>Bacteria</taxon>
        <taxon>Bacillati</taxon>
        <taxon>Cyanobacteriota</taxon>
        <taxon>Cyanophyceae</taxon>
        <taxon>Oscillatoriophycideae</taxon>
        <taxon>Chroococcales</taxon>
        <taxon>Aphanothecaceae</taxon>
        <taxon>Crocosphaera</taxon>
    </lineage>
</organism>
<dbReference type="GO" id="GO:0003677">
    <property type="term" value="F:DNA binding"/>
    <property type="evidence" value="ECO:0007669"/>
    <property type="project" value="TreeGrafter"/>
</dbReference>
<name>Q4CA43_CROWT</name>
<keyword evidence="3 5" id="KW-0949">S-adenosyl-L-methionine</keyword>
<keyword evidence="9" id="KW-1185">Reference proteome</keyword>
<dbReference type="PROSITE" id="PS00094">
    <property type="entry name" value="C5_MTASE_1"/>
    <property type="match status" value="1"/>
</dbReference>
<dbReference type="InterPro" id="IPR018117">
    <property type="entry name" value="C5_DNA_meth_AS"/>
</dbReference>
<gene>
    <name evidence="8" type="ORF">CwatDRAFT_6562</name>
</gene>
<dbReference type="GO" id="GO:0003886">
    <property type="term" value="F:DNA (cytosine-5-)-methyltransferase activity"/>
    <property type="evidence" value="ECO:0007669"/>
    <property type="project" value="UniProtKB-EC"/>
</dbReference>
<reference evidence="8" key="3">
    <citation type="submission" date="2016-12" db="EMBL/GenBank/DDBJ databases">
        <title>Annotation of the draft genome assembly of Crocosphaera watsonii WH 8501.</title>
        <authorList>
            <consortium name="US DOE Joint Genome Institute (JGI-ORNL)"/>
            <person name="Larimer F."/>
            <person name="Land M."/>
        </authorList>
    </citation>
    <scope>NUCLEOTIDE SEQUENCE</scope>
    <source>
        <strain evidence="8">WH 8501</strain>
    </source>
</reference>
<dbReference type="KEGG" id="cwa:CwatDRAFT_6562"/>
<evidence type="ECO:0000256" key="7">
    <source>
        <dbReference type="RuleBase" id="RU000417"/>
    </source>
</evidence>
<keyword evidence="2 5" id="KW-0808">Transferase</keyword>
<dbReference type="PRINTS" id="PR00105">
    <property type="entry name" value="C5METTRFRASE"/>
</dbReference>
<evidence type="ECO:0000256" key="3">
    <source>
        <dbReference type="ARBA" id="ARBA00022691"/>
    </source>
</evidence>
<comment type="catalytic activity">
    <reaction evidence="7">
        <text>a 2'-deoxycytidine in DNA + S-adenosyl-L-methionine = a 5-methyl-2'-deoxycytidine in DNA + S-adenosyl-L-homocysteine + H(+)</text>
        <dbReference type="Rhea" id="RHEA:13681"/>
        <dbReference type="Rhea" id="RHEA-COMP:11369"/>
        <dbReference type="Rhea" id="RHEA-COMP:11370"/>
        <dbReference type="ChEBI" id="CHEBI:15378"/>
        <dbReference type="ChEBI" id="CHEBI:57856"/>
        <dbReference type="ChEBI" id="CHEBI:59789"/>
        <dbReference type="ChEBI" id="CHEBI:85452"/>
        <dbReference type="ChEBI" id="CHEBI:85454"/>
        <dbReference type="EC" id="2.1.1.37"/>
    </reaction>
</comment>
<keyword evidence="1 5" id="KW-0489">Methyltransferase</keyword>
<dbReference type="Gene3D" id="3.40.50.150">
    <property type="entry name" value="Vaccinia Virus protein VP39"/>
    <property type="match status" value="1"/>
</dbReference>
<dbReference type="EMBL" id="AADV02000001">
    <property type="protein sequence ID" value="EAM53093.1"/>
    <property type="molecule type" value="Genomic_DNA"/>
</dbReference>
<dbReference type="PANTHER" id="PTHR10629:SF52">
    <property type="entry name" value="DNA (CYTOSINE-5)-METHYLTRANSFERASE 1"/>
    <property type="match status" value="1"/>
</dbReference>
<comment type="caution">
    <text evidence="8">The sequence shown here is derived from an EMBL/GenBank/DDBJ whole genome shotgun (WGS) entry which is preliminary data.</text>
</comment>
<reference evidence="8" key="1">
    <citation type="submission" date="2004-02" db="EMBL/GenBank/DDBJ databases">
        <authorList>
            <consortium name="DOE Joint Genome Institute"/>
        </authorList>
    </citation>
    <scope>NUCLEOTIDE SEQUENCE [LARGE SCALE GENOMIC DNA]</scope>
    <source>
        <strain evidence="8">WH 8501</strain>
    </source>
</reference>
<evidence type="ECO:0000256" key="1">
    <source>
        <dbReference type="ARBA" id="ARBA00022603"/>
    </source>
</evidence>
<reference evidence="8" key="2">
    <citation type="submission" date="2005-06" db="EMBL/GenBank/DDBJ databases">
        <title>Sequencing of the draft genome and assembly of Crocosphaera watsonii WH 8501.</title>
        <authorList>
            <consortium name="US DOE Joint Genome Institute (JGI-PGF)"/>
            <person name="Copeland A."/>
            <person name="Lucas S."/>
            <person name="Lapidus A."/>
            <person name="Barry K."/>
            <person name="Detter C."/>
            <person name="Glavina T."/>
            <person name="Hammon N."/>
            <person name="Israni S."/>
            <person name="Pitluck S."/>
            <person name="Richardson P."/>
        </authorList>
    </citation>
    <scope>NUCLEOTIDE SEQUENCE [LARGE SCALE GENOMIC DNA]</scope>
    <source>
        <strain evidence="8">WH 8501</strain>
    </source>
</reference>
<protein>
    <recommendedName>
        <fullName evidence="7">Cytosine-specific methyltransferase</fullName>
        <ecNumber evidence="7">2.1.1.37</ecNumber>
    </recommendedName>
</protein>
<dbReference type="GO" id="GO:0009307">
    <property type="term" value="P:DNA restriction-modification system"/>
    <property type="evidence" value="ECO:0007669"/>
    <property type="project" value="UniProtKB-KW"/>
</dbReference>
<dbReference type="NCBIfam" id="TIGR00675">
    <property type="entry name" value="dcm"/>
    <property type="match status" value="1"/>
</dbReference>
<proteinExistence type="inferred from homology"/>
<feature type="active site" evidence="5">
    <location>
        <position position="88"/>
    </location>
</feature>
<evidence type="ECO:0000256" key="5">
    <source>
        <dbReference type="PROSITE-ProRule" id="PRU01016"/>
    </source>
</evidence>
<evidence type="ECO:0000313" key="8">
    <source>
        <dbReference type="EMBL" id="EAM53093.1"/>
    </source>
</evidence>
<dbReference type="Gene3D" id="3.90.120.10">
    <property type="entry name" value="DNA Methylase, subunit A, domain 2"/>
    <property type="match status" value="1"/>
</dbReference>
<dbReference type="Proteomes" id="UP000003922">
    <property type="component" value="Unassembled WGS sequence"/>
</dbReference>
<dbReference type="InterPro" id="IPR029063">
    <property type="entry name" value="SAM-dependent_MTases_sf"/>
</dbReference>
<dbReference type="OrthoDB" id="9813719at2"/>
<dbReference type="PROSITE" id="PS51679">
    <property type="entry name" value="SAM_MT_C5"/>
    <property type="match status" value="1"/>
</dbReference>
<dbReference type="InterPro" id="IPR001525">
    <property type="entry name" value="C5_MeTfrase"/>
</dbReference>
<evidence type="ECO:0000256" key="2">
    <source>
        <dbReference type="ARBA" id="ARBA00022679"/>
    </source>
</evidence>
<accession>Q4CA43</accession>